<evidence type="ECO:0000313" key="3">
    <source>
        <dbReference type="Proteomes" id="UP000663823"/>
    </source>
</evidence>
<name>A0A818JFC4_9BILA</name>
<evidence type="ECO:0000256" key="1">
    <source>
        <dbReference type="SAM" id="Phobius"/>
    </source>
</evidence>
<keyword evidence="1" id="KW-1133">Transmembrane helix</keyword>
<dbReference type="Proteomes" id="UP000663823">
    <property type="component" value="Unassembled WGS sequence"/>
</dbReference>
<organism evidence="2 3">
    <name type="scientific">Rotaria sordida</name>
    <dbReference type="NCBI Taxonomy" id="392033"/>
    <lineage>
        <taxon>Eukaryota</taxon>
        <taxon>Metazoa</taxon>
        <taxon>Spiralia</taxon>
        <taxon>Gnathifera</taxon>
        <taxon>Rotifera</taxon>
        <taxon>Eurotatoria</taxon>
        <taxon>Bdelloidea</taxon>
        <taxon>Philodinida</taxon>
        <taxon>Philodinidae</taxon>
        <taxon>Rotaria</taxon>
    </lineage>
</organism>
<feature type="transmembrane region" description="Helical" evidence="1">
    <location>
        <begin position="103"/>
        <end position="122"/>
    </location>
</feature>
<dbReference type="AlphaFoldDB" id="A0A818JFC4"/>
<protein>
    <submittedName>
        <fullName evidence="2">Uncharacterized protein</fullName>
    </submittedName>
</protein>
<dbReference type="EMBL" id="CAJOAX010000202">
    <property type="protein sequence ID" value="CAF3538456.1"/>
    <property type="molecule type" value="Genomic_DNA"/>
</dbReference>
<keyword evidence="1" id="KW-0472">Membrane</keyword>
<comment type="caution">
    <text evidence="2">The sequence shown here is derived from an EMBL/GenBank/DDBJ whole genome shotgun (WGS) entry which is preliminary data.</text>
</comment>
<accession>A0A818JFC4</accession>
<sequence length="138" mass="16302">MVYVIWFDFSNFLIQSINNDNHRHKRASSSILNITNPKKDISIKNYFINRYCIKYSGIQQPFRFNEQSGQIDISGKLRIVVSINALDSLTNRYNEYIYRSFHLYYQISCAVIYILMCIILFAKTLIPKLIIRFNNIAS</sequence>
<keyword evidence="1" id="KW-0812">Transmembrane</keyword>
<evidence type="ECO:0000313" key="2">
    <source>
        <dbReference type="EMBL" id="CAF3538456.1"/>
    </source>
</evidence>
<proteinExistence type="predicted"/>
<gene>
    <name evidence="2" type="ORF">OTI717_LOCUS3680</name>
</gene>
<reference evidence="2" key="1">
    <citation type="submission" date="2021-02" db="EMBL/GenBank/DDBJ databases">
        <authorList>
            <person name="Nowell W R."/>
        </authorList>
    </citation>
    <scope>NUCLEOTIDE SEQUENCE</scope>
</reference>